<sequence>MRDLNLDQVRTFLEVVKRGSFTAAARVLNLTQPAVSQQIKELEGRLGVQLVARLGKRAFATDAGKELAGRGARLVADAEEAVLAVGRFRDGWMSPIRLGATITVCVYLLPRLLSELRRTHPELEVSIEIDLSHVIVEKVAANELDIGLVALPIDKAAPVSVTKVREDPLMAVFPVHEGAGLPATITADYLKKRALLLDLPTTQMHRLVVGWFEAQGFHPKPTLYLGNSEALKAMVAAGVGVAILAIENREDLYLGRSIVARPLSPPLVRQLGLIVHKDKPPHPAMPEIRDRLTNISA</sequence>
<dbReference type="RefSeq" id="WP_013419268.1">
    <property type="nucleotide sequence ID" value="NZ_JAEMUK010000017.1"/>
</dbReference>
<dbReference type="CDD" id="cd05466">
    <property type="entry name" value="PBP2_LTTR_substrate"/>
    <property type="match status" value="1"/>
</dbReference>
<keyword evidence="4" id="KW-0804">Transcription</keyword>
<comment type="caution">
    <text evidence="6">The sequence shown here is derived from an EMBL/GenBank/DDBJ whole genome shotgun (WGS) entry which is preliminary data.</text>
</comment>
<dbReference type="PANTHER" id="PTHR30126:SF39">
    <property type="entry name" value="HTH-TYPE TRANSCRIPTIONAL REGULATOR CYSL"/>
    <property type="match status" value="1"/>
</dbReference>
<evidence type="ECO:0000256" key="3">
    <source>
        <dbReference type="ARBA" id="ARBA00023125"/>
    </source>
</evidence>
<dbReference type="PRINTS" id="PR00039">
    <property type="entry name" value="HTHLYSR"/>
</dbReference>
<dbReference type="InterPro" id="IPR036390">
    <property type="entry name" value="WH_DNA-bd_sf"/>
</dbReference>
<dbReference type="Proteomes" id="UP000623250">
    <property type="component" value="Unassembled WGS sequence"/>
</dbReference>
<dbReference type="InterPro" id="IPR000847">
    <property type="entry name" value="LysR_HTH_N"/>
</dbReference>
<keyword evidence="7" id="KW-1185">Reference proteome</keyword>
<protein>
    <submittedName>
        <fullName evidence="6">LysR family transcriptional regulator</fullName>
    </submittedName>
</protein>
<dbReference type="Gene3D" id="1.10.10.10">
    <property type="entry name" value="Winged helix-like DNA-binding domain superfamily/Winged helix DNA-binding domain"/>
    <property type="match status" value="1"/>
</dbReference>
<name>A0A8I1GIA8_9HYPH</name>
<keyword evidence="2" id="KW-0805">Transcription regulation</keyword>
<gene>
    <name evidence="6" type="ORF">JDN41_09535</name>
</gene>
<keyword evidence="3" id="KW-0238">DNA-binding</keyword>
<comment type="similarity">
    <text evidence="1">Belongs to the LysR transcriptional regulatory family.</text>
</comment>
<dbReference type="SUPFAM" id="SSF53850">
    <property type="entry name" value="Periplasmic binding protein-like II"/>
    <property type="match status" value="1"/>
</dbReference>
<feature type="domain" description="HTH lysR-type" evidence="5">
    <location>
        <begin position="4"/>
        <end position="61"/>
    </location>
</feature>
<dbReference type="Gene3D" id="3.40.190.10">
    <property type="entry name" value="Periplasmic binding protein-like II"/>
    <property type="match status" value="2"/>
</dbReference>
<dbReference type="Pfam" id="PF00126">
    <property type="entry name" value="HTH_1"/>
    <property type="match status" value="1"/>
</dbReference>
<dbReference type="InterPro" id="IPR005119">
    <property type="entry name" value="LysR_subst-bd"/>
</dbReference>
<dbReference type="AlphaFoldDB" id="A0A8I1GIA8"/>
<dbReference type="EMBL" id="JAEMUK010000017">
    <property type="protein sequence ID" value="MBJ7543802.1"/>
    <property type="molecule type" value="Genomic_DNA"/>
</dbReference>
<proteinExistence type="inferred from homology"/>
<evidence type="ECO:0000256" key="1">
    <source>
        <dbReference type="ARBA" id="ARBA00009437"/>
    </source>
</evidence>
<dbReference type="GO" id="GO:0000976">
    <property type="term" value="F:transcription cis-regulatory region binding"/>
    <property type="evidence" value="ECO:0007669"/>
    <property type="project" value="TreeGrafter"/>
</dbReference>
<dbReference type="SUPFAM" id="SSF46785">
    <property type="entry name" value="Winged helix' DNA-binding domain"/>
    <property type="match status" value="1"/>
</dbReference>
<dbReference type="PROSITE" id="PS50931">
    <property type="entry name" value="HTH_LYSR"/>
    <property type="match status" value="1"/>
</dbReference>
<reference evidence="6 7" key="1">
    <citation type="submission" date="2020-12" db="EMBL/GenBank/DDBJ databases">
        <title>Revised draft genomes of Rhodomicrobium vannielii ATCC 17100 and Rhodomicrobium udaipurense JA643.</title>
        <authorList>
            <person name="Conners E.M."/>
            <person name="Davenport E.J."/>
            <person name="Bose A."/>
        </authorList>
    </citation>
    <scope>NUCLEOTIDE SEQUENCE [LARGE SCALE GENOMIC DNA]</scope>
    <source>
        <strain evidence="6 7">JA643</strain>
    </source>
</reference>
<evidence type="ECO:0000256" key="4">
    <source>
        <dbReference type="ARBA" id="ARBA00023163"/>
    </source>
</evidence>
<dbReference type="FunFam" id="1.10.10.10:FF:000001">
    <property type="entry name" value="LysR family transcriptional regulator"/>
    <property type="match status" value="1"/>
</dbReference>
<dbReference type="GO" id="GO:0003700">
    <property type="term" value="F:DNA-binding transcription factor activity"/>
    <property type="evidence" value="ECO:0007669"/>
    <property type="project" value="InterPro"/>
</dbReference>
<organism evidence="6 7">
    <name type="scientific">Rhodomicrobium udaipurense</name>
    <dbReference type="NCBI Taxonomy" id="1202716"/>
    <lineage>
        <taxon>Bacteria</taxon>
        <taxon>Pseudomonadati</taxon>
        <taxon>Pseudomonadota</taxon>
        <taxon>Alphaproteobacteria</taxon>
        <taxon>Hyphomicrobiales</taxon>
        <taxon>Hyphomicrobiaceae</taxon>
        <taxon>Rhodomicrobium</taxon>
    </lineage>
</organism>
<dbReference type="Pfam" id="PF03466">
    <property type="entry name" value="LysR_substrate"/>
    <property type="match status" value="1"/>
</dbReference>
<dbReference type="InterPro" id="IPR036388">
    <property type="entry name" value="WH-like_DNA-bd_sf"/>
</dbReference>
<evidence type="ECO:0000313" key="6">
    <source>
        <dbReference type="EMBL" id="MBJ7543802.1"/>
    </source>
</evidence>
<evidence type="ECO:0000313" key="7">
    <source>
        <dbReference type="Proteomes" id="UP000623250"/>
    </source>
</evidence>
<accession>A0A8I1GIA8</accession>
<evidence type="ECO:0000256" key="2">
    <source>
        <dbReference type="ARBA" id="ARBA00023015"/>
    </source>
</evidence>
<evidence type="ECO:0000259" key="5">
    <source>
        <dbReference type="PROSITE" id="PS50931"/>
    </source>
</evidence>
<dbReference type="PANTHER" id="PTHR30126">
    <property type="entry name" value="HTH-TYPE TRANSCRIPTIONAL REGULATOR"/>
    <property type="match status" value="1"/>
</dbReference>